<dbReference type="Gene3D" id="1.10.510.10">
    <property type="entry name" value="Transferase(Phosphotransferase) domain 1"/>
    <property type="match status" value="1"/>
</dbReference>
<proteinExistence type="predicted"/>
<dbReference type="PROSITE" id="PS50011">
    <property type="entry name" value="PROTEIN_KINASE_DOM"/>
    <property type="match status" value="1"/>
</dbReference>
<dbReference type="Proteomes" id="UP000590964">
    <property type="component" value="Unassembled WGS sequence"/>
</dbReference>
<dbReference type="AlphaFoldDB" id="A0A7J4K091"/>
<dbReference type="Pfam" id="PF00069">
    <property type="entry name" value="Pkinase"/>
    <property type="match status" value="1"/>
</dbReference>
<comment type="caution">
    <text evidence="2">The sequence shown here is derived from an EMBL/GenBank/DDBJ whole genome shotgun (WGS) entry which is preliminary data.</text>
</comment>
<dbReference type="InterPro" id="IPR000719">
    <property type="entry name" value="Prot_kinase_dom"/>
</dbReference>
<evidence type="ECO:0000259" key="1">
    <source>
        <dbReference type="PROSITE" id="PS50011"/>
    </source>
</evidence>
<name>A0A7J4K091_9ARCH</name>
<protein>
    <recommendedName>
        <fullName evidence="1">Protein kinase domain-containing protein</fullName>
    </recommendedName>
</protein>
<evidence type="ECO:0000313" key="2">
    <source>
        <dbReference type="EMBL" id="HIH21567.1"/>
    </source>
</evidence>
<organism evidence="2 3">
    <name type="scientific">Candidatus Iainarchaeum sp</name>
    <dbReference type="NCBI Taxonomy" id="3101447"/>
    <lineage>
        <taxon>Archaea</taxon>
        <taxon>Candidatus Iainarchaeota</taxon>
        <taxon>Candidatus Iainarchaeia</taxon>
        <taxon>Candidatus Iainarchaeales</taxon>
        <taxon>Candidatus Iainarchaeaceae</taxon>
        <taxon>Candidatus Iainarchaeum</taxon>
    </lineage>
</organism>
<dbReference type="GO" id="GO:0005524">
    <property type="term" value="F:ATP binding"/>
    <property type="evidence" value="ECO:0007669"/>
    <property type="project" value="InterPro"/>
</dbReference>
<gene>
    <name evidence="2" type="ORF">HA222_02810</name>
</gene>
<dbReference type="InterPro" id="IPR011009">
    <property type="entry name" value="Kinase-like_dom_sf"/>
</dbReference>
<dbReference type="SUPFAM" id="SSF56112">
    <property type="entry name" value="Protein kinase-like (PK-like)"/>
    <property type="match status" value="1"/>
</dbReference>
<evidence type="ECO:0000313" key="3">
    <source>
        <dbReference type="Proteomes" id="UP000590964"/>
    </source>
</evidence>
<feature type="domain" description="Protein kinase" evidence="1">
    <location>
        <begin position="12"/>
        <end position="191"/>
    </location>
</feature>
<dbReference type="EMBL" id="DUFW01000044">
    <property type="protein sequence ID" value="HIH21567.1"/>
    <property type="molecule type" value="Genomic_DNA"/>
</dbReference>
<sequence length="191" mass="21698">MGLESFLSENGFSFERKISKGHSSEVFLIKHLSSGNFFALKKEKASSRRKHMLFKEVSNLYLANSKGIGPRLYAFDPMENCVVMEFIEGPAFSKWLEQSPSRKDLEFFVKELLKQAKALDELHLDHGQLAGKGKNILVRIEGKNPVPVVVDFEKASQVRKTHNVSQLEGFLFKNPNGFAARKVKEILQLKE</sequence>
<dbReference type="GO" id="GO:0004672">
    <property type="term" value="F:protein kinase activity"/>
    <property type="evidence" value="ECO:0007669"/>
    <property type="project" value="InterPro"/>
</dbReference>
<accession>A0A7J4K091</accession>
<reference evidence="3" key="1">
    <citation type="journal article" date="2020" name="bioRxiv">
        <title>A rank-normalized archaeal taxonomy based on genome phylogeny resolves widespread incomplete and uneven classifications.</title>
        <authorList>
            <person name="Rinke C."/>
            <person name="Chuvochina M."/>
            <person name="Mussig A.J."/>
            <person name="Chaumeil P.-A."/>
            <person name="Waite D.W."/>
            <person name="Whitman W.B."/>
            <person name="Parks D.H."/>
            <person name="Hugenholtz P."/>
        </authorList>
    </citation>
    <scope>NUCLEOTIDE SEQUENCE [LARGE SCALE GENOMIC DNA]</scope>
</reference>